<keyword evidence="4" id="KW-0676">Redox-active center</keyword>
<evidence type="ECO:0000313" key="7">
    <source>
        <dbReference type="Proteomes" id="UP001595953"/>
    </source>
</evidence>
<comment type="subcellular location">
    <subcellularLocation>
        <location evidence="1">Cell envelope</location>
    </subcellularLocation>
</comment>
<evidence type="ECO:0000256" key="3">
    <source>
        <dbReference type="ARBA" id="ARBA00023157"/>
    </source>
</evidence>
<dbReference type="PROSITE" id="PS51257">
    <property type="entry name" value="PROKAR_LIPOPROTEIN"/>
    <property type="match status" value="1"/>
</dbReference>
<evidence type="ECO:0000313" key="6">
    <source>
        <dbReference type="EMBL" id="MFC4723585.1"/>
    </source>
</evidence>
<dbReference type="InterPro" id="IPR000866">
    <property type="entry name" value="AhpC/TSA"/>
</dbReference>
<keyword evidence="3" id="KW-1015">Disulfide bond</keyword>
<dbReference type="PANTHER" id="PTHR42852:SF6">
    <property type="entry name" value="THIOL:DISULFIDE INTERCHANGE PROTEIN DSBE"/>
    <property type="match status" value="1"/>
</dbReference>
<accession>A0ABV9N7I9</accession>
<dbReference type="Gene3D" id="3.40.30.10">
    <property type="entry name" value="Glutaredoxin"/>
    <property type="match status" value="1"/>
</dbReference>
<dbReference type="PANTHER" id="PTHR42852">
    <property type="entry name" value="THIOL:DISULFIDE INTERCHANGE PROTEIN DSBE"/>
    <property type="match status" value="1"/>
</dbReference>
<comment type="caution">
    <text evidence="6">The sequence shown here is derived from an EMBL/GenBank/DDBJ whole genome shotgun (WGS) entry which is preliminary data.</text>
</comment>
<reference evidence="7" key="1">
    <citation type="journal article" date="2019" name="Int. J. Syst. Evol. Microbiol.">
        <title>The Global Catalogue of Microorganisms (GCM) 10K type strain sequencing project: providing services to taxonomists for standard genome sequencing and annotation.</title>
        <authorList>
            <consortium name="The Broad Institute Genomics Platform"/>
            <consortium name="The Broad Institute Genome Sequencing Center for Infectious Disease"/>
            <person name="Wu L."/>
            <person name="Ma J."/>
        </authorList>
    </citation>
    <scope>NUCLEOTIDE SEQUENCE [LARGE SCALE GENOMIC DNA]</scope>
    <source>
        <strain evidence="7">CCUG 63682</strain>
    </source>
</reference>
<protein>
    <submittedName>
        <fullName evidence="6">TlpA family protein disulfide reductase</fullName>
    </submittedName>
</protein>
<gene>
    <name evidence="6" type="ORF">ACFO5O_14745</name>
</gene>
<dbReference type="CDD" id="cd02966">
    <property type="entry name" value="TlpA_like_family"/>
    <property type="match status" value="1"/>
</dbReference>
<evidence type="ECO:0000256" key="4">
    <source>
        <dbReference type="ARBA" id="ARBA00023284"/>
    </source>
</evidence>
<dbReference type="EMBL" id="JBHSGP010000023">
    <property type="protein sequence ID" value="MFC4723585.1"/>
    <property type="molecule type" value="Genomic_DNA"/>
</dbReference>
<proteinExistence type="predicted"/>
<dbReference type="InterPro" id="IPR036249">
    <property type="entry name" value="Thioredoxin-like_sf"/>
</dbReference>
<evidence type="ECO:0000259" key="5">
    <source>
        <dbReference type="PROSITE" id="PS51352"/>
    </source>
</evidence>
<organism evidence="6 7">
    <name type="scientific">Geojedonia litorea</name>
    <dbReference type="NCBI Taxonomy" id="1268269"/>
    <lineage>
        <taxon>Bacteria</taxon>
        <taxon>Pseudomonadati</taxon>
        <taxon>Bacteroidota</taxon>
        <taxon>Flavobacteriia</taxon>
        <taxon>Flavobacteriales</taxon>
        <taxon>Flavobacteriaceae</taxon>
        <taxon>Geojedonia</taxon>
    </lineage>
</organism>
<dbReference type="Proteomes" id="UP001595953">
    <property type="component" value="Unassembled WGS sequence"/>
</dbReference>
<feature type="domain" description="Thioredoxin" evidence="5">
    <location>
        <begin position="314"/>
        <end position="458"/>
    </location>
</feature>
<name>A0ABV9N7I9_9FLAO</name>
<dbReference type="RefSeq" id="WP_387965164.1">
    <property type="nucleotide sequence ID" value="NZ_JBHSGP010000023.1"/>
</dbReference>
<evidence type="ECO:0000256" key="1">
    <source>
        <dbReference type="ARBA" id="ARBA00004196"/>
    </source>
</evidence>
<dbReference type="SUPFAM" id="SSF52833">
    <property type="entry name" value="Thioredoxin-like"/>
    <property type="match status" value="1"/>
</dbReference>
<dbReference type="Pfam" id="PF00578">
    <property type="entry name" value="AhpC-TSA"/>
    <property type="match status" value="1"/>
</dbReference>
<dbReference type="InterPro" id="IPR050553">
    <property type="entry name" value="Thioredoxin_ResA/DsbE_sf"/>
</dbReference>
<dbReference type="PROSITE" id="PS51352">
    <property type="entry name" value="THIOREDOXIN_2"/>
    <property type="match status" value="1"/>
</dbReference>
<sequence length="458" mass="51904">MKYVLFLCCAMTMVACKTEPKINYALLSGKVTNATTDKVTVYSVDFDQEISIKPDGTFADTLKLTEPGFYDFSIGREVTKIYLKHGDVLNISVDQNLFDETIKYSGKGAVENNYLATKQQNNEKHTDNSQELYLLDEQAFKTKVEELKQSNASLLSELIDADPNFIADETKNLEYDSYSLLTAYEGSHKYYTKNEEFTVSETFLPEALKQLTFDDSKAYKNSSSYKNMAFRKVLDTIFDTIGEDYQNASTEHLKTITEIQIPALKNDVIRYLGSFLISPGNPNMESVYTFFTNNVTDSKIKENLDATYAKGKDLVRGKPSPQFTNYENHKGGTLSLADLKGKYVYIDVWATWCGPCKREIPYLKEVETQFHGKNIEFVSTSIDVAKDHDKWDAMVRDMQLGGVQLFADNDWKSQFVTDYAIEGIPRFILVDPDGNIISADAPRPSNPKLVELFNSLKI</sequence>
<keyword evidence="2" id="KW-0201">Cytochrome c-type biogenesis</keyword>
<dbReference type="InterPro" id="IPR013766">
    <property type="entry name" value="Thioredoxin_domain"/>
</dbReference>
<evidence type="ECO:0000256" key="2">
    <source>
        <dbReference type="ARBA" id="ARBA00022748"/>
    </source>
</evidence>
<keyword evidence="7" id="KW-1185">Reference proteome</keyword>